<reference evidence="2" key="1">
    <citation type="submission" date="2023-10" db="EMBL/GenBank/DDBJ databases">
        <authorList>
            <person name="Chen Y."/>
            <person name="Shah S."/>
            <person name="Dougan E. K."/>
            <person name="Thang M."/>
            <person name="Chan C."/>
        </authorList>
    </citation>
    <scope>NUCLEOTIDE SEQUENCE [LARGE SCALE GENOMIC DNA]</scope>
</reference>
<proteinExistence type="predicted"/>
<feature type="region of interest" description="Disordered" evidence="1">
    <location>
        <begin position="232"/>
        <end position="268"/>
    </location>
</feature>
<feature type="compositionally biased region" description="Basic and acidic residues" evidence="1">
    <location>
        <begin position="1383"/>
        <end position="1400"/>
    </location>
</feature>
<evidence type="ECO:0000313" key="2">
    <source>
        <dbReference type="EMBL" id="CAK0840416.1"/>
    </source>
</evidence>
<feature type="region of interest" description="Disordered" evidence="1">
    <location>
        <begin position="147"/>
        <end position="169"/>
    </location>
</feature>
<protein>
    <recommendedName>
        <fullName evidence="4">RNA-directed RNA polymerase</fullName>
    </recommendedName>
</protein>
<feature type="region of interest" description="Disordered" evidence="1">
    <location>
        <begin position="1376"/>
        <end position="1411"/>
    </location>
</feature>
<evidence type="ECO:0008006" key="4">
    <source>
        <dbReference type="Google" id="ProtNLM"/>
    </source>
</evidence>
<accession>A0ABN9T5U6</accession>
<feature type="non-terminal residue" evidence="2">
    <location>
        <position position="1411"/>
    </location>
</feature>
<keyword evidence="3" id="KW-1185">Reference proteome</keyword>
<sequence length="1411" mass="155467">MIQAAATEELLRRQVGFGKHKGLTYREVMVTEPSYCDRFARAHVKPKHEFTWPFMFDFVQAMRRLGFPRDAAERGDLRRVGFGKYYNLTYREALNQDPDYCDWFLTLNCPAQGRAQHDFVLWLRAERLVAAAQRDFVRWQEPAARGYAEGGDPRAGAAGGGRSSSGVRQAGQRMAPLGVLGLLQTRTFQEVFDEDPELCRGMAGPVPDDLILDSDDDRISLGGLSLGSDAGGVALEGSPDCGGMSPDSELDADGLHVESDDGDAMSALPDLSAPAAVAPGPGHRKRTWQEVVSALAFNDRLAVQRAAKREFRSPQEFAATADAFSATRLHVGDRVEFGRWRELLCDSAKYCVREPGSKPPSFGPAGAPGGPIGGAAEMLDYRTARAVGFKCKSGILELLAETVELSWEEDPVVHGIDVAPPMAPVKVSRAEEVIVPPMFMTSSGTDCTYRAFSRSPFNFHTASGLLQSVDFIMYVLGSDGAMPNIRLMTYCMQAAAAFNEGADRDADDPTRWQGWLLIVTQLCYSHILNRSVYLTFKHTQLVPSLYNVAFTFRYQPRLSAFMRKLREKVSSDLHTGGYMIGEPSQSDLSHTSAVLSLCVCRPLRTRGRDWQLGPARGEDLVRYRCEVLQSLLTGDIRSDRVSALTETFLDPLASVLPSTSKWYTIGPSMVPQVSLIMINRILPQIGPLTIEDLDEENEEDPWRQRIAQRVNKGKAAIKDPEFWKESVVALWGAEPIEALDSRLQYLEEHGLALPDAADPAGCVFECQAELFRRALSHPSSTWTAAMLGHHFALDPQVDQFDFKMLCFRRAMSISAIVWSRIEIPLSRPPLAWCRLADPKCPDGVKEQLHSLFKRVPRCCLDCGFTLPLRTAGASLDDLGHMAKSLSSRGGCTNMGLERLLALIKKSCPHVSRHPTAERLIYGGGLTQFHNRYVRSGFGDSRGPAKRAELIEKGVPIAAAAKDRARRGAAGSRMHLAYGNLKFTEWASQHPEATSEELGQQRSRCMKLWSTASADEKLEFERRQRRLADGGLQGVPEPDLEPGSVISKSVWAALIGDDKWCVAPSNVEAMLRMSDGAVPREFDVESDARGGVDHRFRSIRDRALPDYLIKDVPDHSAAIPSTADLSLPMPCHAVHFGLCFSRDKGIYGEIVKIAGAIKHFFQPDAVGEFFVLRSFVGDGANRADVAEADDEGEHRRPRAVRAGRWSVHPKFSISKVVTRGVHTGWGANCNRHLNADDSNRCTKNCTLGKRDPLPDAVVVQALRRWLTEGLDVALDGAESRNDHRRAFPEDRANIEAYASQYTEALDELPDAAASYDAGPKFGEAQIVDHMRQGHRFGAPGVAGMTTESTMKAGALVGVAEYKNSVGERVYASTKRKPLGNTYSRGHEVSIPEKGFGKKEYDVADAENDPGKP</sequence>
<feature type="compositionally biased region" description="Acidic residues" evidence="1">
    <location>
        <begin position="1401"/>
        <end position="1411"/>
    </location>
</feature>
<evidence type="ECO:0000256" key="1">
    <source>
        <dbReference type="SAM" id="MobiDB-lite"/>
    </source>
</evidence>
<gene>
    <name evidence="2" type="ORF">PCOR1329_LOCUS35872</name>
</gene>
<dbReference type="Proteomes" id="UP001189429">
    <property type="component" value="Unassembled WGS sequence"/>
</dbReference>
<dbReference type="EMBL" id="CAUYUJ010014378">
    <property type="protein sequence ID" value="CAK0840416.1"/>
    <property type="molecule type" value="Genomic_DNA"/>
</dbReference>
<comment type="caution">
    <text evidence="2">The sequence shown here is derived from an EMBL/GenBank/DDBJ whole genome shotgun (WGS) entry which is preliminary data.</text>
</comment>
<organism evidence="2 3">
    <name type="scientific">Prorocentrum cordatum</name>
    <dbReference type="NCBI Taxonomy" id="2364126"/>
    <lineage>
        <taxon>Eukaryota</taxon>
        <taxon>Sar</taxon>
        <taxon>Alveolata</taxon>
        <taxon>Dinophyceae</taxon>
        <taxon>Prorocentrales</taxon>
        <taxon>Prorocentraceae</taxon>
        <taxon>Prorocentrum</taxon>
    </lineage>
</organism>
<name>A0ABN9T5U6_9DINO</name>
<evidence type="ECO:0000313" key="3">
    <source>
        <dbReference type="Proteomes" id="UP001189429"/>
    </source>
</evidence>